<sequence length="97" mass="10825">MAARLERLIAFAELPNTVLQVTPYDLGERRPFDLPVRLATLPDRSVVVYAESSIQGRLDRDSRVVQPMMTAYHQLQAEAPSQTASVAMITEVRKGTL</sequence>
<dbReference type="InterPro" id="IPR043917">
    <property type="entry name" value="DUF5753"/>
</dbReference>
<gene>
    <name evidence="2" type="ORF">J116_020340</name>
</gene>
<keyword evidence="3" id="KW-1185">Reference proteome</keyword>
<evidence type="ECO:0000313" key="3">
    <source>
        <dbReference type="Proteomes" id="UP000095329"/>
    </source>
</evidence>
<protein>
    <submittedName>
        <fullName evidence="2">DNA-binding protein</fullName>
    </submittedName>
</protein>
<dbReference type="OrthoDB" id="2897536at2"/>
<name>A0A1D3DVV6_9ACTN</name>
<reference evidence="2 3" key="1">
    <citation type="journal article" date="2013" name="Genome Announc.">
        <title>Genome Sequence of Streptomyces violaceusniger Strain SPC6, a Halotolerant Streptomycete That Exhibits Rapid Growth and Development.</title>
        <authorList>
            <person name="Chen X."/>
            <person name="Zhang B."/>
            <person name="Zhang W."/>
            <person name="Wu X."/>
            <person name="Zhang M."/>
            <person name="Chen T."/>
            <person name="Liu G."/>
            <person name="Dyson P."/>
        </authorList>
    </citation>
    <scope>NUCLEOTIDE SEQUENCE [LARGE SCALE GENOMIC DNA]</scope>
    <source>
        <strain evidence="2 3">SPC6</strain>
    </source>
</reference>
<evidence type="ECO:0000259" key="1">
    <source>
        <dbReference type="Pfam" id="PF19054"/>
    </source>
</evidence>
<dbReference type="STRING" id="1306406.J116_020340"/>
<dbReference type="GO" id="GO:0003677">
    <property type="term" value="F:DNA binding"/>
    <property type="evidence" value="ECO:0007669"/>
    <property type="project" value="UniProtKB-KW"/>
</dbReference>
<dbReference type="EMBL" id="ASHX02000001">
    <property type="protein sequence ID" value="OEJ96454.1"/>
    <property type="molecule type" value="Genomic_DNA"/>
</dbReference>
<dbReference type="AlphaFoldDB" id="A0A1D3DVV6"/>
<dbReference type="Pfam" id="PF19054">
    <property type="entry name" value="DUF5753"/>
    <property type="match status" value="1"/>
</dbReference>
<dbReference type="Proteomes" id="UP000095329">
    <property type="component" value="Unassembled WGS sequence"/>
</dbReference>
<organism evidence="2 3">
    <name type="scientific">Streptomyces thermolilacinus SPC6</name>
    <dbReference type="NCBI Taxonomy" id="1306406"/>
    <lineage>
        <taxon>Bacteria</taxon>
        <taxon>Bacillati</taxon>
        <taxon>Actinomycetota</taxon>
        <taxon>Actinomycetes</taxon>
        <taxon>Kitasatosporales</taxon>
        <taxon>Streptomycetaceae</taxon>
        <taxon>Streptomyces</taxon>
    </lineage>
</organism>
<proteinExistence type="predicted"/>
<feature type="domain" description="DUF5753" evidence="1">
    <location>
        <begin position="1"/>
        <end position="91"/>
    </location>
</feature>
<keyword evidence="2" id="KW-0238">DNA-binding</keyword>
<evidence type="ECO:0000313" key="2">
    <source>
        <dbReference type="EMBL" id="OEJ96454.1"/>
    </source>
</evidence>
<comment type="caution">
    <text evidence="2">The sequence shown here is derived from an EMBL/GenBank/DDBJ whole genome shotgun (WGS) entry which is preliminary data.</text>
</comment>
<accession>A0A1D3DVV6</accession>